<keyword evidence="2" id="KW-1185">Reference proteome</keyword>
<accession>A0A1R2AZ03</accession>
<sequence>MSGFYIYALLGPSNYSKHELSYSLDITDCPLKRVKKIIVALKKTQTKEKIRSQFGLSSSLHSLIFELDYSEHSEIYRLMTQLQKPTFSKEILTYNLTQPHSIEDICRNLPLHIIIETLDKYSTNPLVKATLGCTAESTKKMLIAHKILVLSNFLKVNYTNIHSKLKLQEMYGNTLRRDYLNMVYFLVHIITSK</sequence>
<dbReference type="Proteomes" id="UP000187209">
    <property type="component" value="Unassembled WGS sequence"/>
</dbReference>
<dbReference type="EMBL" id="MPUH01001161">
    <property type="protein sequence ID" value="OMJ69764.1"/>
    <property type="molecule type" value="Genomic_DNA"/>
</dbReference>
<organism evidence="1 2">
    <name type="scientific">Stentor coeruleus</name>
    <dbReference type="NCBI Taxonomy" id="5963"/>
    <lineage>
        <taxon>Eukaryota</taxon>
        <taxon>Sar</taxon>
        <taxon>Alveolata</taxon>
        <taxon>Ciliophora</taxon>
        <taxon>Postciliodesmatophora</taxon>
        <taxon>Heterotrichea</taxon>
        <taxon>Heterotrichida</taxon>
        <taxon>Stentoridae</taxon>
        <taxon>Stentor</taxon>
    </lineage>
</organism>
<gene>
    <name evidence="1" type="ORF">SteCoe_32429</name>
</gene>
<evidence type="ECO:0000313" key="1">
    <source>
        <dbReference type="EMBL" id="OMJ69764.1"/>
    </source>
</evidence>
<comment type="caution">
    <text evidence="1">The sequence shown here is derived from an EMBL/GenBank/DDBJ whole genome shotgun (WGS) entry which is preliminary data.</text>
</comment>
<proteinExistence type="predicted"/>
<protein>
    <submittedName>
        <fullName evidence="1">Uncharacterized protein</fullName>
    </submittedName>
</protein>
<reference evidence="1 2" key="1">
    <citation type="submission" date="2016-11" db="EMBL/GenBank/DDBJ databases">
        <title>The macronuclear genome of Stentor coeruleus: a giant cell with tiny introns.</title>
        <authorList>
            <person name="Slabodnick M."/>
            <person name="Ruby J.G."/>
            <person name="Reiff S.B."/>
            <person name="Swart E.C."/>
            <person name="Gosai S."/>
            <person name="Prabakaran S."/>
            <person name="Witkowska E."/>
            <person name="Larue G.E."/>
            <person name="Fisher S."/>
            <person name="Freeman R.M."/>
            <person name="Gunawardena J."/>
            <person name="Chu W."/>
            <person name="Stover N.A."/>
            <person name="Gregory B.D."/>
            <person name="Nowacki M."/>
            <person name="Derisi J."/>
            <person name="Roy S.W."/>
            <person name="Marshall W.F."/>
            <person name="Sood P."/>
        </authorList>
    </citation>
    <scope>NUCLEOTIDE SEQUENCE [LARGE SCALE GENOMIC DNA]</scope>
    <source>
        <strain evidence="1">WM001</strain>
    </source>
</reference>
<name>A0A1R2AZ03_9CILI</name>
<evidence type="ECO:0000313" key="2">
    <source>
        <dbReference type="Proteomes" id="UP000187209"/>
    </source>
</evidence>
<dbReference type="AlphaFoldDB" id="A0A1R2AZ03"/>